<dbReference type="SMART" id="SM00248">
    <property type="entry name" value="ANK"/>
    <property type="match status" value="18"/>
</dbReference>
<evidence type="ECO:0000259" key="5">
    <source>
        <dbReference type="PROSITE" id="PS50011"/>
    </source>
</evidence>
<protein>
    <submittedName>
        <fullName evidence="6">Serine/threonine protein kinase</fullName>
    </submittedName>
</protein>
<evidence type="ECO:0000256" key="1">
    <source>
        <dbReference type="ARBA" id="ARBA00022737"/>
    </source>
</evidence>
<dbReference type="InterPro" id="IPR051631">
    <property type="entry name" value="Ankyrin-KH/SAM_domain"/>
</dbReference>
<dbReference type="PROSITE" id="PS50088">
    <property type="entry name" value="ANK_REPEAT"/>
    <property type="match status" value="13"/>
</dbReference>
<dbReference type="Pfam" id="PF00069">
    <property type="entry name" value="Pkinase"/>
    <property type="match status" value="1"/>
</dbReference>
<dbReference type="GO" id="GO:0005524">
    <property type="term" value="F:ATP binding"/>
    <property type="evidence" value="ECO:0007669"/>
    <property type="project" value="InterPro"/>
</dbReference>
<feature type="repeat" description="ANK" evidence="3">
    <location>
        <begin position="26"/>
        <end position="58"/>
    </location>
</feature>
<keyword evidence="2 3" id="KW-0040">ANK repeat</keyword>
<dbReference type="Gene3D" id="1.10.510.10">
    <property type="entry name" value="Transferase(Phosphotransferase) domain 1"/>
    <property type="match status" value="2"/>
</dbReference>
<feature type="repeat" description="ANK" evidence="3">
    <location>
        <begin position="161"/>
        <end position="193"/>
    </location>
</feature>
<keyword evidence="6" id="KW-0808">Transferase</keyword>
<dbReference type="PROSITE" id="PS50297">
    <property type="entry name" value="ANK_REP_REGION"/>
    <property type="match status" value="12"/>
</dbReference>
<dbReference type="EMBL" id="NBNE01005385">
    <property type="protein sequence ID" value="OWZ03672.1"/>
    <property type="molecule type" value="Genomic_DNA"/>
</dbReference>
<feature type="repeat" description="ANK" evidence="3">
    <location>
        <begin position="256"/>
        <end position="288"/>
    </location>
</feature>
<gene>
    <name evidence="6" type="ORF">PHMEG_00024554</name>
</gene>
<feature type="repeat" description="ANK" evidence="3">
    <location>
        <begin position="94"/>
        <end position="127"/>
    </location>
</feature>
<feature type="repeat" description="ANK" evidence="3">
    <location>
        <begin position="194"/>
        <end position="226"/>
    </location>
</feature>
<dbReference type="Gene3D" id="1.25.40.20">
    <property type="entry name" value="Ankyrin repeat-containing domain"/>
    <property type="match status" value="5"/>
</dbReference>
<dbReference type="STRING" id="4795.A0A225VED9"/>
<reference evidence="7" key="1">
    <citation type="submission" date="2017-03" db="EMBL/GenBank/DDBJ databases">
        <title>Phytopthora megakarya and P. palmivora, two closely related causual agents of cacao black pod achieved similar genome size and gene model numbers by different mechanisms.</title>
        <authorList>
            <person name="Ali S."/>
            <person name="Shao J."/>
            <person name="Larry D.J."/>
            <person name="Kronmiller B."/>
            <person name="Shen D."/>
            <person name="Strem M.D."/>
            <person name="Melnick R.L."/>
            <person name="Guiltinan M.J."/>
            <person name="Tyler B.M."/>
            <person name="Meinhardt L.W."/>
            <person name="Bailey B.A."/>
        </authorList>
    </citation>
    <scope>NUCLEOTIDE SEQUENCE [LARGE SCALE GENOMIC DNA]</scope>
    <source>
        <strain evidence="7">zdho120</strain>
    </source>
</reference>
<keyword evidence="1" id="KW-0677">Repeat</keyword>
<dbReference type="GO" id="GO:0005737">
    <property type="term" value="C:cytoplasm"/>
    <property type="evidence" value="ECO:0007669"/>
    <property type="project" value="TreeGrafter"/>
</dbReference>
<dbReference type="InterPro" id="IPR011009">
    <property type="entry name" value="Kinase-like_dom_sf"/>
</dbReference>
<sequence length="1222" mass="135779">MGGHGSKQKKRDIFPTYNEKLSSRIELSNPLLVAVGEGDVEQVRALVESGEDVNQENSHKQTPLMKAAGDGNLPIFRYLMESGADIDLDTSDDERKTVLIHAIENGNNLNIIRFLVRCGADVNHRDTWQNTSLLYATRRCKVDVVQFIVECGADVKASGYNGFTPLMIAAIEGALEIVTFLVQVGMDVNSVDNDKRTALFYAIQYRHLDVARFLLESGAIIDGLRSSLYAAIWQNNFKAVKLLVKFGANIHVVDNEGSTPLIRAVEKADLGIIKFLIESGADVNAVNNVGKSSLMKASEGGNLKAVHLLVENGADVKAADINKWTPITFAGANGMIKIVRYLVASGAYATDLENNKMKMLVYAVDHEKLDAIRHLLGGNRHINITDKRGKTLLMRAAGLGRVDMVRLLHKVLCGADINAKDPVYGIPLLYASKGGNLDVVRFLVERGANVNACEKSGLTALLYAAQHAQLDIIHFLVGKGADVNATTNNGSTSLLYAARMNNNSNAVRCLVEAGADINVIHSNNRTPLIEAVDAGNLAVVQLLVNRGAEINVVDKYGWTALMFAVQNDNFDVVQCLVDGGADVSMTNKEDQTAIFMATTRGYTDIRCLLLHLIPHIHPIVENVPAQCLIPPFEVKLQKFVLSENVGGSYRALWLDAEVVVKLFVPQASTMTFAHEVVIWHQLRHPNVIKLYGACDVGHHFFVCEWASNGSLVEYLSVCEKRGIEKLHGSFCMKQLWVSHTYTNEKSSNILVGNDGLAKLTDFQMSGSMTTRLADGRSDVEWGSFRWQSPELLKGEAVSFASDIYSVGLCIMAVVTGEIPWEDDNRKLMKEVWDPVTDPRYCVHMRGMTGDLEMLVSKTCGNDPRSRVSAGAVVRILERLAIQECHEHQLFQLEPELTTLLDVASNVAVKQPQHALHGELKTLYERFTTENRPVRLLEQFYKLVADSIDAIDAGSQEHRILELSYTKAQSRRMTAFYRRIDAIWDAINDTHWGERKNRRGHQRLQQHEVFISEVTQSLVVLNELETEDARKAFVTILKTEIDSHGSSYTASQLTILEKAYNDLNRSINSNAVAKMPEWFLPWYELEFDGANCFTEVKQVKFASSDNSESWTNHSISASTSPRHIVEKTHKEIREMFEHEVDVWFGLSHPHVVRLFGACHIGTPLFACEYASNGSLDNSGSIRTRYGKSCTRQHLAFSISIHGILFTVISNATISLLVETTKQK</sequence>
<keyword evidence="7" id="KW-1185">Reference proteome</keyword>
<feature type="repeat" description="ANK" evidence="3">
    <location>
        <begin position="556"/>
        <end position="588"/>
    </location>
</feature>
<accession>A0A225VED9</accession>
<feature type="repeat" description="ANK" evidence="3">
    <location>
        <begin position="456"/>
        <end position="488"/>
    </location>
</feature>
<dbReference type="PRINTS" id="PR01415">
    <property type="entry name" value="ANKYRIN"/>
</dbReference>
<dbReference type="AlphaFoldDB" id="A0A225VED9"/>
<feature type="repeat" description="ANK" evidence="3">
    <location>
        <begin position="427"/>
        <end position="455"/>
    </location>
</feature>
<dbReference type="GO" id="GO:0004674">
    <property type="term" value="F:protein serine/threonine kinase activity"/>
    <property type="evidence" value="ECO:0007669"/>
    <property type="project" value="UniProtKB-KW"/>
</dbReference>
<dbReference type="InterPro" id="IPR000719">
    <property type="entry name" value="Prot_kinase_dom"/>
</dbReference>
<feature type="transmembrane region" description="Helical" evidence="4">
    <location>
        <begin position="1193"/>
        <end position="1216"/>
    </location>
</feature>
<evidence type="ECO:0000256" key="3">
    <source>
        <dbReference type="PROSITE-ProRule" id="PRU00023"/>
    </source>
</evidence>
<evidence type="ECO:0000256" key="4">
    <source>
        <dbReference type="SAM" id="Phobius"/>
    </source>
</evidence>
<evidence type="ECO:0000256" key="2">
    <source>
        <dbReference type="ARBA" id="ARBA00023043"/>
    </source>
</evidence>
<feature type="repeat" description="ANK" evidence="3">
    <location>
        <begin position="289"/>
        <end position="321"/>
    </location>
</feature>
<dbReference type="SUPFAM" id="SSF48403">
    <property type="entry name" value="Ankyrin repeat"/>
    <property type="match status" value="2"/>
</dbReference>
<keyword evidence="6" id="KW-0418">Kinase</keyword>
<dbReference type="Gene3D" id="3.30.200.20">
    <property type="entry name" value="Phosphorylase Kinase, domain 1"/>
    <property type="match status" value="1"/>
</dbReference>
<keyword evidence="4" id="KW-0472">Membrane</keyword>
<dbReference type="Proteomes" id="UP000198211">
    <property type="component" value="Unassembled WGS sequence"/>
</dbReference>
<keyword evidence="4" id="KW-1133">Transmembrane helix</keyword>
<keyword evidence="6" id="KW-0723">Serine/threonine-protein kinase</keyword>
<dbReference type="SUPFAM" id="SSF56112">
    <property type="entry name" value="Protein kinase-like (PK-like)"/>
    <property type="match status" value="2"/>
</dbReference>
<dbReference type="Pfam" id="PF00023">
    <property type="entry name" value="Ank"/>
    <property type="match status" value="1"/>
</dbReference>
<dbReference type="GO" id="GO:0045087">
    <property type="term" value="P:innate immune response"/>
    <property type="evidence" value="ECO:0007669"/>
    <property type="project" value="TreeGrafter"/>
</dbReference>
<feature type="repeat" description="ANK" evidence="3">
    <location>
        <begin position="523"/>
        <end position="555"/>
    </location>
</feature>
<dbReference type="Pfam" id="PF12796">
    <property type="entry name" value="Ank_2"/>
    <property type="match status" value="4"/>
</dbReference>
<feature type="repeat" description="ANK" evidence="3">
    <location>
        <begin position="59"/>
        <end position="91"/>
    </location>
</feature>
<keyword evidence="4" id="KW-0812">Transmembrane</keyword>
<feature type="repeat" description="ANK" evidence="3">
    <location>
        <begin position="223"/>
        <end position="255"/>
    </location>
</feature>
<evidence type="ECO:0000313" key="6">
    <source>
        <dbReference type="EMBL" id="OWZ03672.1"/>
    </source>
</evidence>
<proteinExistence type="predicted"/>
<dbReference type="PANTHER" id="PTHR23206">
    <property type="entry name" value="MASK PROTEIN"/>
    <property type="match status" value="1"/>
</dbReference>
<feature type="repeat" description="ANK" evidence="3">
    <location>
        <begin position="489"/>
        <end position="522"/>
    </location>
</feature>
<dbReference type="PANTHER" id="PTHR23206:SF7">
    <property type="entry name" value="PROTEIN KINASE DOMAIN-CONTAINING PROTEIN"/>
    <property type="match status" value="1"/>
</dbReference>
<dbReference type="PROSITE" id="PS50011">
    <property type="entry name" value="PROTEIN_KINASE_DOM"/>
    <property type="match status" value="1"/>
</dbReference>
<dbReference type="Pfam" id="PF13637">
    <property type="entry name" value="Ank_4"/>
    <property type="match status" value="1"/>
</dbReference>
<comment type="caution">
    <text evidence="6">The sequence shown here is derived from an EMBL/GenBank/DDBJ whole genome shotgun (WGS) entry which is preliminary data.</text>
</comment>
<organism evidence="6 7">
    <name type="scientific">Phytophthora megakarya</name>
    <dbReference type="NCBI Taxonomy" id="4795"/>
    <lineage>
        <taxon>Eukaryota</taxon>
        <taxon>Sar</taxon>
        <taxon>Stramenopiles</taxon>
        <taxon>Oomycota</taxon>
        <taxon>Peronosporomycetes</taxon>
        <taxon>Peronosporales</taxon>
        <taxon>Peronosporaceae</taxon>
        <taxon>Phytophthora</taxon>
    </lineage>
</organism>
<dbReference type="OrthoDB" id="10249694at2759"/>
<name>A0A225VED9_9STRA</name>
<dbReference type="InterPro" id="IPR036770">
    <property type="entry name" value="Ankyrin_rpt-contain_sf"/>
</dbReference>
<evidence type="ECO:0000313" key="7">
    <source>
        <dbReference type="Proteomes" id="UP000198211"/>
    </source>
</evidence>
<feature type="domain" description="Protein kinase" evidence="5">
    <location>
        <begin position="634"/>
        <end position="890"/>
    </location>
</feature>
<dbReference type="InterPro" id="IPR002110">
    <property type="entry name" value="Ankyrin_rpt"/>
</dbReference>